<evidence type="ECO:0000256" key="5">
    <source>
        <dbReference type="ARBA" id="ARBA00023316"/>
    </source>
</evidence>
<evidence type="ECO:0000256" key="1">
    <source>
        <dbReference type="ARBA" id="ARBA00004752"/>
    </source>
</evidence>
<name>A0A645BQV9_9ZZZZ</name>
<evidence type="ECO:0000313" key="7">
    <source>
        <dbReference type="EMBL" id="MPM65613.1"/>
    </source>
</evidence>
<sequence length="214" mass="24058">MDDNLNVKIDENAVKDYVLELSSKYNTMGITRDFKTSTGKVVKVKGGYYGWKINSIGETKMLIENIKLGAVLEKEPVYTQKALYRGSDDIGDTYVEVNITNQHLWFYKNGKLITQGDVVTGDSSKGYSTNLGTYALNYKQKEATLRGPNYEAKVTYWMPFNGNIGIHDASWRYSFGGEIYKGNGTHGCVNSPSYLAKTIFENIEEGTPIICYEE</sequence>
<accession>A0A645BQV9</accession>
<dbReference type="AlphaFoldDB" id="A0A645BQV9"/>
<dbReference type="InterPro" id="IPR022029">
    <property type="entry name" value="YoaR-like_PG-bd"/>
</dbReference>
<dbReference type="SUPFAM" id="SSF141523">
    <property type="entry name" value="L,D-transpeptidase catalytic domain-like"/>
    <property type="match status" value="1"/>
</dbReference>
<keyword evidence="3" id="KW-0133">Cell shape</keyword>
<organism evidence="7">
    <name type="scientific">bioreactor metagenome</name>
    <dbReference type="NCBI Taxonomy" id="1076179"/>
    <lineage>
        <taxon>unclassified sequences</taxon>
        <taxon>metagenomes</taxon>
        <taxon>ecological metagenomes</taxon>
    </lineage>
</organism>
<protein>
    <recommendedName>
        <fullName evidence="6">L,D-TPase catalytic domain-containing protein</fullName>
    </recommendedName>
</protein>
<comment type="caution">
    <text evidence="7">The sequence shown here is derived from an EMBL/GenBank/DDBJ whole genome shotgun (WGS) entry which is preliminary data.</text>
</comment>
<feature type="domain" description="L,D-TPase catalytic" evidence="6">
    <location>
        <begin position="93"/>
        <end position="212"/>
    </location>
</feature>
<dbReference type="UniPathway" id="UPA00219"/>
<dbReference type="GO" id="GO:0018104">
    <property type="term" value="P:peptidoglycan-protein cross-linking"/>
    <property type="evidence" value="ECO:0007669"/>
    <property type="project" value="TreeGrafter"/>
</dbReference>
<keyword evidence="4" id="KW-0573">Peptidoglycan synthesis</keyword>
<dbReference type="SUPFAM" id="SSF143985">
    <property type="entry name" value="L,D-transpeptidase pre-catalytic domain-like"/>
    <property type="match status" value="1"/>
</dbReference>
<dbReference type="EMBL" id="VSSQ01020611">
    <property type="protein sequence ID" value="MPM65613.1"/>
    <property type="molecule type" value="Genomic_DNA"/>
</dbReference>
<dbReference type="GO" id="GO:0016740">
    <property type="term" value="F:transferase activity"/>
    <property type="evidence" value="ECO:0007669"/>
    <property type="project" value="UniProtKB-KW"/>
</dbReference>
<dbReference type="GO" id="GO:0071972">
    <property type="term" value="F:peptidoglycan L,D-transpeptidase activity"/>
    <property type="evidence" value="ECO:0007669"/>
    <property type="project" value="TreeGrafter"/>
</dbReference>
<keyword evidence="5" id="KW-0961">Cell wall biogenesis/degradation</keyword>
<dbReference type="InterPro" id="IPR050979">
    <property type="entry name" value="LD-transpeptidase"/>
</dbReference>
<dbReference type="CDD" id="cd16913">
    <property type="entry name" value="YkuD_like"/>
    <property type="match status" value="1"/>
</dbReference>
<dbReference type="GO" id="GO:0071555">
    <property type="term" value="P:cell wall organization"/>
    <property type="evidence" value="ECO:0007669"/>
    <property type="project" value="UniProtKB-KW"/>
</dbReference>
<dbReference type="InterPro" id="IPR038063">
    <property type="entry name" value="Transpep_catalytic_dom"/>
</dbReference>
<dbReference type="Pfam" id="PF12229">
    <property type="entry name" value="PG_binding_4"/>
    <property type="match status" value="1"/>
</dbReference>
<evidence type="ECO:0000259" key="6">
    <source>
        <dbReference type="PROSITE" id="PS52029"/>
    </source>
</evidence>
<dbReference type="PROSITE" id="PS52029">
    <property type="entry name" value="LD_TPASE"/>
    <property type="match status" value="1"/>
</dbReference>
<dbReference type="PANTHER" id="PTHR30582">
    <property type="entry name" value="L,D-TRANSPEPTIDASE"/>
    <property type="match status" value="1"/>
</dbReference>
<evidence type="ECO:0000256" key="2">
    <source>
        <dbReference type="ARBA" id="ARBA00022679"/>
    </source>
</evidence>
<evidence type="ECO:0000256" key="3">
    <source>
        <dbReference type="ARBA" id="ARBA00022960"/>
    </source>
</evidence>
<comment type="pathway">
    <text evidence="1">Cell wall biogenesis; peptidoglycan biosynthesis.</text>
</comment>
<proteinExistence type="predicted"/>
<dbReference type="Gene3D" id="3.10.20.800">
    <property type="match status" value="1"/>
</dbReference>
<dbReference type="Pfam" id="PF03734">
    <property type="entry name" value="YkuD"/>
    <property type="match status" value="1"/>
</dbReference>
<dbReference type="Gene3D" id="2.40.440.10">
    <property type="entry name" value="L,D-transpeptidase catalytic domain-like"/>
    <property type="match status" value="1"/>
</dbReference>
<evidence type="ECO:0000256" key="4">
    <source>
        <dbReference type="ARBA" id="ARBA00022984"/>
    </source>
</evidence>
<reference evidence="7" key="1">
    <citation type="submission" date="2019-08" db="EMBL/GenBank/DDBJ databases">
        <authorList>
            <person name="Kucharzyk K."/>
            <person name="Murdoch R.W."/>
            <person name="Higgins S."/>
            <person name="Loffler F."/>
        </authorList>
    </citation>
    <scope>NUCLEOTIDE SEQUENCE</scope>
</reference>
<dbReference type="InterPro" id="IPR005490">
    <property type="entry name" value="LD_TPept_cat_dom"/>
</dbReference>
<dbReference type="PANTHER" id="PTHR30582:SF33">
    <property type="entry name" value="EXPORTED PROTEIN"/>
    <property type="match status" value="1"/>
</dbReference>
<dbReference type="GO" id="GO:0005576">
    <property type="term" value="C:extracellular region"/>
    <property type="evidence" value="ECO:0007669"/>
    <property type="project" value="TreeGrafter"/>
</dbReference>
<keyword evidence="2" id="KW-0808">Transferase</keyword>
<dbReference type="InterPro" id="IPR038054">
    <property type="entry name" value="LD_TPept-like_central_sf"/>
</dbReference>
<dbReference type="GO" id="GO:0008360">
    <property type="term" value="P:regulation of cell shape"/>
    <property type="evidence" value="ECO:0007669"/>
    <property type="project" value="UniProtKB-KW"/>
</dbReference>
<gene>
    <name evidence="7" type="ORF">SDC9_112510</name>
</gene>